<dbReference type="PaxDb" id="4097-A0A1S3ZTU6"/>
<dbReference type="PANTHER" id="PTHR11439">
    <property type="entry name" value="GAG-POL-RELATED RETROTRANSPOSON"/>
    <property type="match status" value="1"/>
</dbReference>
<dbReference type="SUPFAM" id="SSF56672">
    <property type="entry name" value="DNA/RNA polymerases"/>
    <property type="match status" value="1"/>
</dbReference>
<evidence type="ECO:0000259" key="1">
    <source>
        <dbReference type="Pfam" id="PF07727"/>
    </source>
</evidence>
<gene>
    <name evidence="2" type="primary">LOC107790324</name>
</gene>
<dbReference type="InterPro" id="IPR013103">
    <property type="entry name" value="RVT_2"/>
</dbReference>
<accession>A0A1S3ZTU6</accession>
<dbReference type="Pfam" id="PF07727">
    <property type="entry name" value="RVT_2"/>
    <property type="match status" value="1"/>
</dbReference>
<dbReference type="InterPro" id="IPR043502">
    <property type="entry name" value="DNA/RNA_pol_sf"/>
</dbReference>
<proteinExistence type="predicted"/>
<dbReference type="RefSeq" id="XP_016467728.1">
    <property type="nucleotide sequence ID" value="XM_016612242.1"/>
</dbReference>
<dbReference type="STRING" id="4097.A0A1S3ZTU6"/>
<dbReference type="PANTHER" id="PTHR11439:SF470">
    <property type="entry name" value="CYSTEINE-RICH RLK (RECEPTOR-LIKE PROTEIN KINASE) 8"/>
    <property type="match status" value="1"/>
</dbReference>
<dbReference type="AlphaFoldDB" id="A0A1S3ZTU6"/>
<name>A0A1S3ZTU6_TOBAC</name>
<dbReference type="OrthoDB" id="1688190at2759"/>
<organism evidence="2">
    <name type="scientific">Nicotiana tabacum</name>
    <name type="common">Common tobacco</name>
    <dbReference type="NCBI Taxonomy" id="4097"/>
    <lineage>
        <taxon>Eukaryota</taxon>
        <taxon>Viridiplantae</taxon>
        <taxon>Streptophyta</taxon>
        <taxon>Embryophyta</taxon>
        <taxon>Tracheophyta</taxon>
        <taxon>Spermatophyta</taxon>
        <taxon>Magnoliopsida</taxon>
        <taxon>eudicotyledons</taxon>
        <taxon>Gunneridae</taxon>
        <taxon>Pentapetalae</taxon>
        <taxon>asterids</taxon>
        <taxon>lamiids</taxon>
        <taxon>Solanales</taxon>
        <taxon>Solanaceae</taxon>
        <taxon>Nicotianoideae</taxon>
        <taxon>Nicotianeae</taxon>
        <taxon>Nicotiana</taxon>
    </lineage>
</organism>
<dbReference type="CDD" id="cd09272">
    <property type="entry name" value="RNase_HI_RT_Ty1"/>
    <property type="match status" value="1"/>
</dbReference>
<sequence>MKIPQGLFVASTSVSSGSPTLVYKLQKSLYGLRQASRQWYAKLSHAFYSRGYNHSLNNYSLFIKKINCCTTLIAVYVDDIIVTGDDLDGISILKAFLDAQFKIKDLGLLNYFLGIEVCYFQSGILLSQKKFISDLLSEYKCADVSAVASPLDMNHKLHSDVGELLPQPESYRSLVRKLNFLTNKRPNLCFAVQHLSQFLQRSRVPHMTAALHVLRYLKGTSDFGVLLNNSVDLSLVASCDSDWAACLESRRSVSSFCIQLGGSLISWKSKKQHIVSLSSAEAEYRAMSKVVAELAWLVRRLSDLDLAAALSVPILCDNQAAIHIAKNPVFHERTKHIEVDCHFIRTKLADGLISLSHVSTSSQLADVFTKRLTGLHQIHLIGKLGVCPPSNLRGMLELPEDWATKTGQHKS</sequence>
<evidence type="ECO:0000313" key="2">
    <source>
        <dbReference type="RefSeq" id="XP_016467728.1"/>
    </source>
</evidence>
<dbReference type="KEGG" id="nta:107790324"/>
<reference evidence="2" key="1">
    <citation type="submission" date="2025-08" db="UniProtKB">
        <authorList>
            <consortium name="RefSeq"/>
        </authorList>
    </citation>
    <scope>IDENTIFICATION</scope>
</reference>
<feature type="domain" description="Reverse transcriptase Ty1/copia-type" evidence="1">
    <location>
        <begin position="16"/>
        <end position="151"/>
    </location>
</feature>
<protein>
    <submittedName>
        <fullName evidence="2">Uncharacterized mitochondrial protein AtMg00810-like</fullName>
    </submittedName>
</protein>